<name>A0AA40E1D0_9PEZI</name>
<keyword evidence="5" id="KW-1185">Reference proteome</keyword>
<proteinExistence type="predicted"/>
<evidence type="ECO:0000313" key="5">
    <source>
        <dbReference type="Proteomes" id="UP001172159"/>
    </source>
</evidence>
<feature type="transmembrane region" description="Helical" evidence="2">
    <location>
        <begin position="210"/>
        <end position="229"/>
    </location>
</feature>
<evidence type="ECO:0000259" key="3">
    <source>
        <dbReference type="Pfam" id="PF24841"/>
    </source>
</evidence>
<evidence type="ECO:0000256" key="1">
    <source>
        <dbReference type="SAM" id="MobiDB-lite"/>
    </source>
</evidence>
<dbReference type="AlphaFoldDB" id="A0AA40E1D0"/>
<feature type="compositionally biased region" description="Basic and acidic residues" evidence="1">
    <location>
        <begin position="41"/>
        <end position="55"/>
    </location>
</feature>
<evidence type="ECO:0000313" key="4">
    <source>
        <dbReference type="EMBL" id="KAK0719088.1"/>
    </source>
</evidence>
<gene>
    <name evidence="4" type="ORF">B0T21DRAFT_386704</name>
</gene>
<dbReference type="InterPro" id="IPR056136">
    <property type="entry name" value="DUF7719"/>
</dbReference>
<feature type="region of interest" description="Disordered" evidence="1">
    <location>
        <begin position="41"/>
        <end position="83"/>
    </location>
</feature>
<organism evidence="4 5">
    <name type="scientific">Apiosordaria backusii</name>
    <dbReference type="NCBI Taxonomy" id="314023"/>
    <lineage>
        <taxon>Eukaryota</taxon>
        <taxon>Fungi</taxon>
        <taxon>Dikarya</taxon>
        <taxon>Ascomycota</taxon>
        <taxon>Pezizomycotina</taxon>
        <taxon>Sordariomycetes</taxon>
        <taxon>Sordariomycetidae</taxon>
        <taxon>Sordariales</taxon>
        <taxon>Lasiosphaeriaceae</taxon>
        <taxon>Apiosordaria</taxon>
    </lineage>
</organism>
<keyword evidence="2" id="KW-0812">Transmembrane</keyword>
<keyword evidence="2" id="KW-1133">Transmembrane helix</keyword>
<comment type="caution">
    <text evidence="4">The sequence shown here is derived from an EMBL/GenBank/DDBJ whole genome shotgun (WGS) entry which is preliminary data.</text>
</comment>
<evidence type="ECO:0000256" key="2">
    <source>
        <dbReference type="SAM" id="Phobius"/>
    </source>
</evidence>
<dbReference type="PANTHER" id="PTHR37846:SF1">
    <property type="entry name" value="DEACETYLASE-LIKE PROTEIN"/>
    <property type="match status" value="1"/>
</dbReference>
<dbReference type="Pfam" id="PF24841">
    <property type="entry name" value="DUF7719"/>
    <property type="match status" value="1"/>
</dbReference>
<feature type="region of interest" description="Disordered" evidence="1">
    <location>
        <begin position="1"/>
        <end position="27"/>
    </location>
</feature>
<keyword evidence="2" id="KW-0472">Membrane</keyword>
<feature type="transmembrane region" description="Helical" evidence="2">
    <location>
        <begin position="166"/>
        <end position="190"/>
    </location>
</feature>
<dbReference type="EMBL" id="JAUKTV010000013">
    <property type="protein sequence ID" value="KAK0719088.1"/>
    <property type="molecule type" value="Genomic_DNA"/>
</dbReference>
<reference evidence="4" key="1">
    <citation type="submission" date="2023-06" db="EMBL/GenBank/DDBJ databases">
        <title>Genome-scale phylogeny and comparative genomics of the fungal order Sordariales.</title>
        <authorList>
            <consortium name="Lawrence Berkeley National Laboratory"/>
            <person name="Hensen N."/>
            <person name="Bonometti L."/>
            <person name="Westerberg I."/>
            <person name="Brannstrom I.O."/>
            <person name="Guillou S."/>
            <person name="Cros-Aarteil S."/>
            <person name="Calhoun S."/>
            <person name="Haridas S."/>
            <person name="Kuo A."/>
            <person name="Mondo S."/>
            <person name="Pangilinan J."/>
            <person name="Riley R."/>
            <person name="Labutti K."/>
            <person name="Andreopoulos B."/>
            <person name="Lipzen A."/>
            <person name="Chen C."/>
            <person name="Yanf M."/>
            <person name="Daum C."/>
            <person name="Ng V."/>
            <person name="Clum A."/>
            <person name="Steindorff A."/>
            <person name="Ohm R."/>
            <person name="Martin F."/>
            <person name="Silar P."/>
            <person name="Natvig D."/>
            <person name="Lalanne C."/>
            <person name="Gautier V."/>
            <person name="Ament-Velasquez S.L."/>
            <person name="Kruys A."/>
            <person name="Hutchinson M.I."/>
            <person name="Powell A.J."/>
            <person name="Barry K."/>
            <person name="Miller A.N."/>
            <person name="Grigoriev I.V."/>
            <person name="Debuchy R."/>
            <person name="Gladieux P."/>
            <person name="Thoren M.H."/>
            <person name="Johannesson H."/>
        </authorList>
    </citation>
    <scope>NUCLEOTIDE SEQUENCE</scope>
    <source>
        <strain evidence="4">CBS 540.89</strain>
    </source>
</reference>
<feature type="compositionally biased region" description="Basic and acidic residues" evidence="1">
    <location>
        <begin position="1"/>
        <end position="22"/>
    </location>
</feature>
<dbReference type="PANTHER" id="PTHR37846">
    <property type="entry name" value="YALI0B21296P"/>
    <property type="match status" value="1"/>
</dbReference>
<accession>A0AA40E1D0</accession>
<sequence>MARQRKDPTTKIRLRQPDRSGPTEKTLLEIAQERNLFAEAQKRQDALRKNARKSETDDDDSSDEGDDEEEEDGEEDKEEGLSPTAERVLETMLWTLSLSMLHFTLDVLVQHQYSADWIVWPKVWERFFQAVLVFGLLVYTLHPHTSKPTLVPGLPLRFQSAVRQSIFFACSVCAGCYMIYITNMFGYLAVMKQAPSLGCLWVWSVIELELPWAVLSLAGAGGFLWLNGYDIK</sequence>
<feature type="domain" description="DUF7719" evidence="3">
    <location>
        <begin position="163"/>
        <end position="231"/>
    </location>
</feature>
<feature type="compositionally biased region" description="Acidic residues" evidence="1">
    <location>
        <begin position="56"/>
        <end position="78"/>
    </location>
</feature>
<protein>
    <recommendedName>
        <fullName evidence="3">DUF7719 domain-containing protein</fullName>
    </recommendedName>
</protein>
<dbReference type="Proteomes" id="UP001172159">
    <property type="component" value="Unassembled WGS sequence"/>
</dbReference>